<organism evidence="1 2">
    <name type="scientific">Folsomia candida</name>
    <name type="common">Springtail</name>
    <dbReference type="NCBI Taxonomy" id="158441"/>
    <lineage>
        <taxon>Eukaryota</taxon>
        <taxon>Metazoa</taxon>
        <taxon>Ecdysozoa</taxon>
        <taxon>Arthropoda</taxon>
        <taxon>Hexapoda</taxon>
        <taxon>Collembola</taxon>
        <taxon>Entomobryomorpha</taxon>
        <taxon>Isotomoidea</taxon>
        <taxon>Isotomidae</taxon>
        <taxon>Proisotominae</taxon>
        <taxon>Folsomia</taxon>
    </lineage>
</organism>
<sequence>MNYYYFTKPGILLIFLTYFAPYILPTSEISCSLVWTPFDHDDPGFSTTTTKTVMIHGDATQIIARAQILGRWTLGEVNITGTAHFISISRKILENQEFEILTNPNNFIINWVPYFEFKSSSCPTKFVPVGTTNNSTIFVGRKFNLDTAEFQTHPTNVSEIQYKIPVSEILSSTTTKVKFELHSAKLVDMEETFEISVGETAQFHNHGEAQVRRPVSAMERNVETTTTTNGLDGTFGMIFEPCDGKRCAIRPIKIIPLDIFGIFWIELEFRFFLQLEAFLNLEGDLTITKIESRTKTNVIEVTIPGKTSVQVCPVSVTRKSEATLQVGGRFQVDQFHNGCGANLLDKLIPQIANHQGNGTDVQVENLSVGRIRNQGPYSFEFYVLQLNSYGMDCQKIKDIISRKREYSRVEMQKVLKTIHRFK</sequence>
<comment type="caution">
    <text evidence="1">The sequence shown here is derived from an EMBL/GenBank/DDBJ whole genome shotgun (WGS) entry which is preliminary data.</text>
</comment>
<evidence type="ECO:0000313" key="1">
    <source>
        <dbReference type="EMBL" id="OXA41236.1"/>
    </source>
</evidence>
<name>A0A226DAF2_FOLCA</name>
<gene>
    <name evidence="1" type="ORF">Fcan01_23909</name>
</gene>
<dbReference type="AlphaFoldDB" id="A0A226DAF2"/>
<accession>A0A226DAF2</accession>
<keyword evidence="2" id="KW-1185">Reference proteome</keyword>
<reference evidence="1 2" key="1">
    <citation type="submission" date="2015-12" db="EMBL/GenBank/DDBJ databases">
        <title>The genome of Folsomia candida.</title>
        <authorList>
            <person name="Faddeeva A."/>
            <person name="Derks M.F."/>
            <person name="Anvar Y."/>
            <person name="Smit S."/>
            <person name="Van Straalen N."/>
            <person name="Roelofs D."/>
        </authorList>
    </citation>
    <scope>NUCLEOTIDE SEQUENCE [LARGE SCALE GENOMIC DNA]</scope>
    <source>
        <strain evidence="1 2">VU population</strain>
        <tissue evidence="1">Whole body</tissue>
    </source>
</reference>
<evidence type="ECO:0000313" key="2">
    <source>
        <dbReference type="Proteomes" id="UP000198287"/>
    </source>
</evidence>
<proteinExistence type="predicted"/>
<dbReference type="Proteomes" id="UP000198287">
    <property type="component" value="Unassembled WGS sequence"/>
</dbReference>
<protein>
    <submittedName>
        <fullName evidence="1">Uncharacterized protein</fullName>
    </submittedName>
</protein>
<dbReference type="EMBL" id="LNIX01000030">
    <property type="protein sequence ID" value="OXA41236.1"/>
    <property type="molecule type" value="Genomic_DNA"/>
</dbReference>